<dbReference type="RefSeq" id="WP_212141597.1">
    <property type="nucleotide sequence ID" value="NZ_JAGSSW010000002.1"/>
</dbReference>
<evidence type="ECO:0000313" key="8">
    <source>
        <dbReference type="Proteomes" id="UP000682951"/>
    </source>
</evidence>
<dbReference type="GO" id="GO:0016746">
    <property type="term" value="F:acyltransferase activity"/>
    <property type="evidence" value="ECO:0007669"/>
    <property type="project" value="UniProtKB-KW"/>
</dbReference>
<comment type="subcellular location">
    <subcellularLocation>
        <location evidence="1">Cell inner membrane</location>
    </subcellularLocation>
</comment>
<sequence length="290" mass="33645">MRERFEYFLALTLIKIAKILPINFIYKFFDTLAIFAFHALKSRRKLAISNLQKALNISYNKAYEITKANFQSIGITLAETLLIYNSRLNFECKIKNTNLIKEMFESIVSRGSGALLVTAHFGNWELLTQYAASIGYPQLIIGREGNNELIEQNLTLPFRQKFGNTLAYKHEAMSKIVKTLKSGSFAGILIDQHAGGHNSVRNKFFNLECYTTKTIATLFLKYKPSVFFIFLRRCDDGRYEPVIKEAQFEIIGEKEIDTERITQICNDEIENVIKTAPHQWFWMHNRWRGE</sequence>
<organism evidence="7 8">
    <name type="scientific">Campylobacter anatolicus</name>
    <dbReference type="NCBI Taxonomy" id="2829105"/>
    <lineage>
        <taxon>Bacteria</taxon>
        <taxon>Pseudomonadati</taxon>
        <taxon>Campylobacterota</taxon>
        <taxon>Epsilonproteobacteria</taxon>
        <taxon>Campylobacterales</taxon>
        <taxon>Campylobacteraceae</taxon>
        <taxon>Campylobacter</taxon>
    </lineage>
</organism>
<keyword evidence="3" id="KW-0997">Cell inner membrane</keyword>
<keyword evidence="2" id="KW-1003">Cell membrane</keyword>
<reference evidence="7 8" key="1">
    <citation type="submission" date="2021-04" db="EMBL/GenBank/DDBJ databases">
        <title>Molecular and phenotypic characterization and identification of bacterial isolates recovered from the Anatolian ground squirrels (Spermophilus xanthoprymnus) and which have the potential to form a new species in the Campylobacter genus.</title>
        <authorList>
            <person name="Aydin F."/>
            <person name="Abay S."/>
            <person name="Kayman T."/>
            <person name="Karakaya E."/>
            <person name="Mustak H.K."/>
            <person name="Mustak I.B."/>
            <person name="Bilgin N."/>
            <person name="Duzler A."/>
            <person name="Sahin O."/>
            <person name="Guran O."/>
            <person name="Saticioglu I.B."/>
        </authorList>
    </citation>
    <scope>NUCLEOTIDE SEQUENCE [LARGE SCALE GENOMIC DNA]</scope>
    <source>
        <strain evidence="8">faydin-G24</strain>
    </source>
</reference>
<gene>
    <name evidence="7" type="ORF">KDD93_02450</name>
</gene>
<dbReference type="EMBL" id="JAGSSW010000002">
    <property type="protein sequence ID" value="MBR8463430.1"/>
    <property type="molecule type" value="Genomic_DNA"/>
</dbReference>
<comment type="caution">
    <text evidence="7">The sequence shown here is derived from an EMBL/GenBank/DDBJ whole genome shotgun (WGS) entry which is preliminary data.</text>
</comment>
<evidence type="ECO:0000313" key="7">
    <source>
        <dbReference type="EMBL" id="MBR8463430.1"/>
    </source>
</evidence>
<dbReference type="Pfam" id="PF03279">
    <property type="entry name" value="Lip_A_acyltrans"/>
    <property type="match status" value="1"/>
</dbReference>
<evidence type="ECO:0000256" key="4">
    <source>
        <dbReference type="ARBA" id="ARBA00022679"/>
    </source>
</evidence>
<proteinExistence type="predicted"/>
<name>A0ABS5HHE1_9BACT</name>
<dbReference type="CDD" id="cd07984">
    <property type="entry name" value="LPLAT_LABLAT-like"/>
    <property type="match status" value="1"/>
</dbReference>
<evidence type="ECO:0000256" key="2">
    <source>
        <dbReference type="ARBA" id="ARBA00022475"/>
    </source>
</evidence>
<keyword evidence="5" id="KW-0472">Membrane</keyword>
<dbReference type="PANTHER" id="PTHR30606:SF10">
    <property type="entry name" value="PHOSPHATIDYLINOSITOL MANNOSIDE ACYLTRANSFERASE"/>
    <property type="match status" value="1"/>
</dbReference>
<protein>
    <submittedName>
        <fullName evidence="7">Lysophospholipid acyltransferase family protein</fullName>
    </submittedName>
</protein>
<evidence type="ECO:0000256" key="1">
    <source>
        <dbReference type="ARBA" id="ARBA00004533"/>
    </source>
</evidence>
<evidence type="ECO:0000256" key="5">
    <source>
        <dbReference type="ARBA" id="ARBA00023136"/>
    </source>
</evidence>
<keyword evidence="6 7" id="KW-0012">Acyltransferase</keyword>
<evidence type="ECO:0000256" key="3">
    <source>
        <dbReference type="ARBA" id="ARBA00022519"/>
    </source>
</evidence>
<accession>A0ABS5HHE1</accession>
<dbReference type="Proteomes" id="UP000682951">
    <property type="component" value="Unassembled WGS sequence"/>
</dbReference>
<keyword evidence="8" id="KW-1185">Reference proteome</keyword>
<evidence type="ECO:0000256" key="6">
    <source>
        <dbReference type="ARBA" id="ARBA00023315"/>
    </source>
</evidence>
<dbReference type="InterPro" id="IPR004960">
    <property type="entry name" value="LipA_acyltrans"/>
</dbReference>
<keyword evidence="4" id="KW-0808">Transferase</keyword>
<dbReference type="PANTHER" id="PTHR30606">
    <property type="entry name" value="LIPID A BIOSYNTHESIS LAUROYL ACYLTRANSFERASE"/>
    <property type="match status" value="1"/>
</dbReference>